<dbReference type="Pfam" id="PF01694">
    <property type="entry name" value="Rhomboid"/>
    <property type="match status" value="1"/>
</dbReference>
<keyword evidence="7" id="KW-0378">Hydrolase</keyword>
<sequence length="568" mass="61350">MVAVPGVELLQSYAELLQRLAVLVALVLGLGVALALDDRAWLARFRGRLLLGVPWGTLVVAGFVLAVYLFLQGGLDNWYRPVTIPFRAWSYFYPLGILTGAFSHSGAGHLLGNLVGTLTLAPLVEYAWGHFPRERGSSSFGSLGENPYVRAFVVFPAVTLVVGLLTAVFAIGPIIGFSGVVFAFAGFALVYYPIGTVVALSVGDVVSLLYSTLSNPELVARARPVFVTPWWAQIAIQGHAIGLLFGVLLGILVVRRRDDPRPGAFRLWAGVLLFAVVQSLWAVYWFRGASQFVLFRWLGLILVVGLAVVVTVALRASDRPLFGRFAEGFDPETVRGFVPTLPRWEVAVAVLVFSAAALSGPAVPVNLTTASDDPLPNDPITVRDYEVTYAEDVPDGMVSAVDAEAFGETTQVNTSGVLVRSESRGIWTTAVSKSRLAFEGETRVRVGGVGWRESVVVNRTGWTAVGGGTAYQIRLTPPDGERRLVYRSPARQVEGRIGGTNVSVVPAEEGFRLNVTRGNTTRSVPLPANNETTATTDLVFTRQGSKLFAVSDDTRVRIATRETYRGQQ</sequence>
<evidence type="ECO:0000256" key="5">
    <source>
        <dbReference type="SAM" id="Phobius"/>
    </source>
</evidence>
<accession>A0ABD5RBE7</accession>
<dbReference type="InterPro" id="IPR035952">
    <property type="entry name" value="Rhomboid-like_sf"/>
</dbReference>
<dbReference type="EC" id="3.4.21.-" evidence="7"/>
<dbReference type="Proteomes" id="UP001596201">
    <property type="component" value="Unassembled WGS sequence"/>
</dbReference>
<dbReference type="EMBL" id="JBHSKX010000001">
    <property type="protein sequence ID" value="MFC5367068.1"/>
    <property type="molecule type" value="Genomic_DNA"/>
</dbReference>
<feature type="transmembrane region" description="Helical" evidence="5">
    <location>
        <begin position="148"/>
        <end position="177"/>
    </location>
</feature>
<feature type="domain" description="Peptidase S54 rhomboid" evidence="6">
    <location>
        <begin position="97"/>
        <end position="255"/>
    </location>
</feature>
<feature type="transmembrane region" description="Helical" evidence="5">
    <location>
        <begin position="110"/>
        <end position="128"/>
    </location>
</feature>
<evidence type="ECO:0000256" key="1">
    <source>
        <dbReference type="ARBA" id="ARBA00004141"/>
    </source>
</evidence>
<keyword evidence="4 5" id="KW-0472">Membrane</keyword>
<evidence type="ECO:0000313" key="8">
    <source>
        <dbReference type="Proteomes" id="UP001596201"/>
    </source>
</evidence>
<keyword evidence="7" id="KW-0645">Protease</keyword>
<name>A0ABD5RBE7_9EURY</name>
<feature type="transmembrane region" description="Helical" evidence="5">
    <location>
        <begin position="86"/>
        <end position="103"/>
    </location>
</feature>
<feature type="transmembrane region" description="Helical" evidence="5">
    <location>
        <begin position="265"/>
        <end position="286"/>
    </location>
</feature>
<reference evidence="7 8" key="1">
    <citation type="journal article" date="2019" name="Int. J. Syst. Evol. Microbiol.">
        <title>The Global Catalogue of Microorganisms (GCM) 10K type strain sequencing project: providing services to taxonomists for standard genome sequencing and annotation.</title>
        <authorList>
            <consortium name="The Broad Institute Genomics Platform"/>
            <consortium name="The Broad Institute Genome Sequencing Center for Infectious Disease"/>
            <person name="Wu L."/>
            <person name="Ma J."/>
        </authorList>
    </citation>
    <scope>NUCLEOTIDE SEQUENCE [LARGE SCALE GENOMIC DNA]</scope>
    <source>
        <strain evidence="7 8">CGMCC 1.12237</strain>
    </source>
</reference>
<evidence type="ECO:0000256" key="2">
    <source>
        <dbReference type="ARBA" id="ARBA00022692"/>
    </source>
</evidence>
<evidence type="ECO:0000259" key="6">
    <source>
        <dbReference type="Pfam" id="PF01694"/>
    </source>
</evidence>
<dbReference type="SUPFAM" id="SSF144091">
    <property type="entry name" value="Rhomboid-like"/>
    <property type="match status" value="1"/>
</dbReference>
<proteinExistence type="predicted"/>
<organism evidence="7 8">
    <name type="scientific">Salinirubrum litoreum</name>
    <dbReference type="NCBI Taxonomy" id="1126234"/>
    <lineage>
        <taxon>Archaea</taxon>
        <taxon>Methanobacteriati</taxon>
        <taxon>Methanobacteriota</taxon>
        <taxon>Stenosarchaea group</taxon>
        <taxon>Halobacteria</taxon>
        <taxon>Halobacteriales</taxon>
        <taxon>Haloferacaceae</taxon>
        <taxon>Salinirubrum</taxon>
    </lineage>
</organism>
<feature type="transmembrane region" description="Helical" evidence="5">
    <location>
        <begin position="292"/>
        <end position="314"/>
    </location>
</feature>
<feature type="transmembrane region" description="Helical" evidence="5">
    <location>
        <begin position="49"/>
        <end position="71"/>
    </location>
</feature>
<dbReference type="GO" id="GO:0008233">
    <property type="term" value="F:peptidase activity"/>
    <property type="evidence" value="ECO:0007669"/>
    <property type="project" value="UniProtKB-KW"/>
</dbReference>
<keyword evidence="2 5" id="KW-0812">Transmembrane</keyword>
<feature type="transmembrane region" description="Helical" evidence="5">
    <location>
        <begin position="20"/>
        <end position="37"/>
    </location>
</feature>
<dbReference type="GO" id="GO:0016020">
    <property type="term" value="C:membrane"/>
    <property type="evidence" value="ECO:0007669"/>
    <property type="project" value="UniProtKB-SubCell"/>
</dbReference>
<feature type="transmembrane region" description="Helical" evidence="5">
    <location>
        <begin position="230"/>
        <end position="253"/>
    </location>
</feature>
<evidence type="ECO:0000256" key="4">
    <source>
        <dbReference type="ARBA" id="ARBA00023136"/>
    </source>
</evidence>
<dbReference type="Gene3D" id="1.20.1540.10">
    <property type="entry name" value="Rhomboid-like"/>
    <property type="match status" value="1"/>
</dbReference>
<protein>
    <submittedName>
        <fullName evidence="7">Rhomboid family intramembrane serine protease</fullName>
        <ecNumber evidence="7">3.4.21.-</ecNumber>
    </submittedName>
</protein>
<dbReference type="GO" id="GO:0006508">
    <property type="term" value="P:proteolysis"/>
    <property type="evidence" value="ECO:0007669"/>
    <property type="project" value="UniProtKB-KW"/>
</dbReference>
<comment type="subcellular location">
    <subcellularLocation>
        <location evidence="1">Membrane</location>
        <topology evidence="1">Multi-pass membrane protein</topology>
    </subcellularLocation>
</comment>
<comment type="caution">
    <text evidence="7">The sequence shown here is derived from an EMBL/GenBank/DDBJ whole genome shotgun (WGS) entry which is preliminary data.</text>
</comment>
<dbReference type="RefSeq" id="WP_227231529.1">
    <property type="nucleotide sequence ID" value="NZ_JAJCVJ010000004.1"/>
</dbReference>
<dbReference type="InterPro" id="IPR022764">
    <property type="entry name" value="Peptidase_S54_rhomboid_dom"/>
</dbReference>
<keyword evidence="8" id="KW-1185">Reference proteome</keyword>
<dbReference type="AlphaFoldDB" id="A0ABD5RBE7"/>
<feature type="transmembrane region" description="Helical" evidence="5">
    <location>
        <begin position="189"/>
        <end position="210"/>
    </location>
</feature>
<evidence type="ECO:0000256" key="3">
    <source>
        <dbReference type="ARBA" id="ARBA00022989"/>
    </source>
</evidence>
<keyword evidence="3 5" id="KW-1133">Transmembrane helix</keyword>
<evidence type="ECO:0000313" key="7">
    <source>
        <dbReference type="EMBL" id="MFC5367068.1"/>
    </source>
</evidence>
<gene>
    <name evidence="7" type="ORF">ACFPJ5_08955</name>
</gene>